<evidence type="ECO:0000259" key="1">
    <source>
        <dbReference type="PROSITE" id="PS50206"/>
    </source>
</evidence>
<dbReference type="InterPro" id="IPR001763">
    <property type="entry name" value="Rhodanese-like_dom"/>
</dbReference>
<evidence type="ECO:0000313" key="3">
    <source>
        <dbReference type="Proteomes" id="UP000250572"/>
    </source>
</evidence>
<protein>
    <recommendedName>
        <fullName evidence="1">Rhodanese domain-containing protein</fullName>
    </recommendedName>
</protein>
<comment type="caution">
    <text evidence="2">The sequence shown here is derived from an EMBL/GenBank/DDBJ whole genome shotgun (WGS) entry which is preliminary data.</text>
</comment>
<dbReference type="Proteomes" id="UP000250572">
    <property type="component" value="Unassembled WGS sequence"/>
</dbReference>
<proteinExistence type="predicted"/>
<keyword evidence="3" id="KW-1185">Reference proteome</keyword>
<dbReference type="EMBL" id="NHOQ01002355">
    <property type="protein sequence ID" value="PWA18198.1"/>
    <property type="molecule type" value="Genomic_DNA"/>
</dbReference>
<dbReference type="PANTHER" id="PTHR44086:SF4">
    <property type="entry name" value="THIOSULFATE SULFURTRANSFERASE_RHODANESE-LIKE DOMAIN-CONTAINING PROTEIN 1-RELATED"/>
    <property type="match status" value="1"/>
</dbReference>
<sequence length="218" mass="24572">MQQCPGVYHHKVERAQSLTEQLTLLRGIIDYARKQRSEWVYVQGYWKSFLFPIFKVMIVLHSSLYSVPALTMLSLLSRGLCQAVNRKSYPTVASFIRTYTTPSPTCGGTHDDEASMVTPSQLKAMLSNRNVQLFDVRNPDEYQSGHIPQAVNLPLDTVEESLKLPPESFKQKFEVKAPGKDDDNIVFNCRTGVRSGEALGIARQMGFHRARHLKGGLT</sequence>
<dbReference type="PANTHER" id="PTHR44086">
    <property type="entry name" value="THIOSULFATE SULFURTRANSFERASE RDL2, MITOCHONDRIAL-RELATED"/>
    <property type="match status" value="1"/>
</dbReference>
<dbReference type="Pfam" id="PF00581">
    <property type="entry name" value="Rhodanese"/>
    <property type="match status" value="1"/>
</dbReference>
<gene>
    <name evidence="2" type="ORF">CCH79_00004214</name>
</gene>
<dbReference type="SMART" id="SM00450">
    <property type="entry name" value="RHOD"/>
    <property type="match status" value="1"/>
</dbReference>
<reference evidence="2 3" key="1">
    <citation type="journal article" date="2018" name="G3 (Bethesda)">
        <title>A High-Quality Reference Genome for the Invasive Mosquitofish Gambusia affinis Using a Chicago Library.</title>
        <authorList>
            <person name="Hoffberg S.L."/>
            <person name="Troendle N.J."/>
            <person name="Glenn T.C."/>
            <person name="Mahmud O."/>
            <person name="Louha S."/>
            <person name="Chalopin D."/>
            <person name="Bennetzen J.L."/>
            <person name="Mauricio R."/>
        </authorList>
    </citation>
    <scope>NUCLEOTIDE SEQUENCE [LARGE SCALE GENOMIC DNA]</scope>
    <source>
        <strain evidence="2">NE01/NJP1002.9</strain>
        <tissue evidence="2">Muscle</tissue>
    </source>
</reference>
<dbReference type="AlphaFoldDB" id="A0A315V4R0"/>
<dbReference type="SUPFAM" id="SSF52821">
    <property type="entry name" value="Rhodanese/Cell cycle control phosphatase"/>
    <property type="match status" value="1"/>
</dbReference>
<evidence type="ECO:0000313" key="2">
    <source>
        <dbReference type="EMBL" id="PWA18198.1"/>
    </source>
</evidence>
<dbReference type="PROSITE" id="PS50206">
    <property type="entry name" value="RHODANESE_3"/>
    <property type="match status" value="1"/>
</dbReference>
<organism evidence="2 3">
    <name type="scientific">Gambusia affinis</name>
    <name type="common">Western mosquitofish</name>
    <name type="synonym">Heterandria affinis</name>
    <dbReference type="NCBI Taxonomy" id="33528"/>
    <lineage>
        <taxon>Eukaryota</taxon>
        <taxon>Metazoa</taxon>
        <taxon>Chordata</taxon>
        <taxon>Craniata</taxon>
        <taxon>Vertebrata</taxon>
        <taxon>Euteleostomi</taxon>
        <taxon>Actinopterygii</taxon>
        <taxon>Neopterygii</taxon>
        <taxon>Teleostei</taxon>
        <taxon>Neoteleostei</taxon>
        <taxon>Acanthomorphata</taxon>
        <taxon>Ovalentaria</taxon>
        <taxon>Atherinomorphae</taxon>
        <taxon>Cyprinodontiformes</taxon>
        <taxon>Poeciliidae</taxon>
        <taxon>Poeciliinae</taxon>
        <taxon>Gambusia</taxon>
    </lineage>
</organism>
<feature type="domain" description="Rhodanese" evidence="1">
    <location>
        <begin position="127"/>
        <end position="217"/>
    </location>
</feature>
<accession>A0A315V4R0</accession>
<dbReference type="Gene3D" id="3.40.250.10">
    <property type="entry name" value="Rhodanese-like domain"/>
    <property type="match status" value="1"/>
</dbReference>
<dbReference type="InterPro" id="IPR036873">
    <property type="entry name" value="Rhodanese-like_dom_sf"/>
</dbReference>
<dbReference type="STRING" id="33528.ENSGAFP00000011183"/>
<name>A0A315V4R0_GAMAF</name>